<dbReference type="RefSeq" id="WP_214112304.1">
    <property type="nucleotide sequence ID" value="NZ_JAHCTB010000002.1"/>
</dbReference>
<dbReference type="NCBIfam" id="NF008633">
    <property type="entry name" value="PRK11622.1"/>
    <property type="match status" value="1"/>
</dbReference>
<dbReference type="SUPFAM" id="SSF53850">
    <property type="entry name" value="Periplasmic binding protein-like II"/>
    <property type="match status" value="1"/>
</dbReference>
<proteinExistence type="predicted"/>
<name>A0ABS5S2M7_9FLAO</name>
<dbReference type="Proteomes" id="UP001297092">
    <property type="component" value="Unassembled WGS sequence"/>
</dbReference>
<dbReference type="EMBL" id="JAHCTB010000002">
    <property type="protein sequence ID" value="MBT0607434.1"/>
    <property type="molecule type" value="Genomic_DNA"/>
</dbReference>
<dbReference type="PANTHER" id="PTHR42779:SF1">
    <property type="entry name" value="PROTEIN YNJB"/>
    <property type="match status" value="1"/>
</dbReference>
<gene>
    <name evidence="1" type="ORF">KIV10_04505</name>
</gene>
<dbReference type="InterPro" id="IPR027020">
    <property type="entry name" value="YnjB"/>
</dbReference>
<evidence type="ECO:0000313" key="2">
    <source>
        <dbReference type="Proteomes" id="UP001297092"/>
    </source>
</evidence>
<sequence>MKKIVSLFILCLAMLACGEKEKKEVRDTSKLSWEEIEQEAHGKTVTMIMWTGDSKINSYMKNYIVPKVKKELDINLEITNGQGSAIVQLLMTEMQANKEKSDVDMLWINGETFYQLRQIDGLFGPWTSTVPNSKYIDFENPFIGTDFQQPIAGYEMPWGNVQMALIYDSAKVENPPKTRAELLEFVKSKPGTFTFDNSFTGLTFLKALLIDIAGNKEELMGDFNEEKYEKYSAQLWDYIRELKPYLWRKGEVFPESVAQMHQLFASGELLFTMSNNDAEVDSKTAEGLFPPTAKAYVPDFGTIQNSHYLGITKLSGVKAAAMVVANTMVSFEAQLEKMKPSVWGDGTVLNMEKLSENERNQFENIPSRKQAPNRNEIQDKALMELAPEYMIRLSEDFRKEIILK</sequence>
<evidence type="ECO:0000313" key="1">
    <source>
        <dbReference type="EMBL" id="MBT0607434.1"/>
    </source>
</evidence>
<dbReference type="Gene3D" id="3.40.190.10">
    <property type="entry name" value="Periplasmic binding protein-like II"/>
    <property type="match status" value="2"/>
</dbReference>
<reference evidence="1 2" key="1">
    <citation type="submission" date="2021-05" db="EMBL/GenBank/DDBJ databases">
        <title>Aequorivita echinoideorum JCM 30378 genome.</title>
        <authorList>
            <person name="Zhang H."/>
            <person name="Li C."/>
        </authorList>
    </citation>
    <scope>NUCLEOTIDE SEQUENCE [LARGE SCALE GENOMIC DNA]</scope>
    <source>
        <strain evidence="1 2">JCM30378</strain>
    </source>
</reference>
<accession>A0ABS5S2M7</accession>
<dbReference type="Pfam" id="PF13416">
    <property type="entry name" value="SBP_bac_8"/>
    <property type="match status" value="1"/>
</dbReference>
<dbReference type="InterPro" id="IPR006059">
    <property type="entry name" value="SBP"/>
</dbReference>
<dbReference type="PROSITE" id="PS51257">
    <property type="entry name" value="PROKAR_LIPOPROTEIN"/>
    <property type="match status" value="1"/>
</dbReference>
<comment type="caution">
    <text evidence="1">The sequence shown here is derived from an EMBL/GenBank/DDBJ whole genome shotgun (WGS) entry which is preliminary data.</text>
</comment>
<dbReference type="PANTHER" id="PTHR42779">
    <property type="entry name" value="PROTEIN YNJB"/>
    <property type="match status" value="1"/>
</dbReference>
<keyword evidence="2" id="KW-1185">Reference proteome</keyword>
<organism evidence="1 2">
    <name type="scientific">Aequorivita echinoideorum</name>
    <dbReference type="NCBI Taxonomy" id="1549647"/>
    <lineage>
        <taxon>Bacteria</taxon>
        <taxon>Pseudomonadati</taxon>
        <taxon>Bacteroidota</taxon>
        <taxon>Flavobacteriia</taxon>
        <taxon>Flavobacteriales</taxon>
        <taxon>Flavobacteriaceae</taxon>
        <taxon>Aequorivita</taxon>
    </lineage>
</organism>
<protein>
    <submittedName>
        <fullName evidence="1">ABC transporter substrate-binding protein</fullName>
    </submittedName>
</protein>
<dbReference type="PIRSF" id="PIRSF029172">
    <property type="entry name" value="UCP029172_ABC_sbc_YnjB"/>
    <property type="match status" value="1"/>
</dbReference>